<dbReference type="OMA" id="GHVFISW"/>
<comment type="caution">
    <text evidence="2">The sequence shown here is derived from an EMBL/GenBank/DDBJ whole genome shotgun (WGS) entry which is preliminary data.</text>
</comment>
<feature type="transmembrane region" description="Helical" evidence="1">
    <location>
        <begin position="35"/>
        <end position="52"/>
    </location>
</feature>
<feature type="transmembrane region" description="Helical" evidence="1">
    <location>
        <begin position="9"/>
        <end position="29"/>
    </location>
</feature>
<protein>
    <recommendedName>
        <fullName evidence="4">P. aerophilum family 3 protein</fullName>
    </recommendedName>
</protein>
<feature type="transmembrane region" description="Helical" evidence="1">
    <location>
        <begin position="122"/>
        <end position="143"/>
    </location>
</feature>
<keyword evidence="1" id="KW-1133">Transmembrane helix</keyword>
<gene>
    <name evidence="2" type="ORF">HA333_11295</name>
</gene>
<keyword evidence="1" id="KW-0472">Membrane</keyword>
<accession>A0A832SJ22</accession>
<feature type="transmembrane region" description="Helical" evidence="1">
    <location>
        <begin position="57"/>
        <end position="78"/>
    </location>
</feature>
<evidence type="ECO:0008006" key="4">
    <source>
        <dbReference type="Google" id="ProtNLM"/>
    </source>
</evidence>
<reference evidence="2" key="1">
    <citation type="journal article" date="2020" name="bioRxiv">
        <title>A rank-normalized archaeal taxonomy based on genome phylogeny resolves widespread incomplete and uneven classifications.</title>
        <authorList>
            <person name="Rinke C."/>
            <person name="Chuvochina M."/>
            <person name="Mussig A.J."/>
            <person name="Chaumeil P.-A."/>
            <person name="Waite D.W."/>
            <person name="Whitman W.B."/>
            <person name="Parks D.H."/>
            <person name="Hugenholtz P."/>
        </authorList>
    </citation>
    <scope>NUCLEOTIDE SEQUENCE</scope>
    <source>
        <strain evidence="2">UBA8839</strain>
    </source>
</reference>
<organism evidence="2 3">
    <name type="scientific">Pyrobaculum aerophilum</name>
    <dbReference type="NCBI Taxonomy" id="13773"/>
    <lineage>
        <taxon>Archaea</taxon>
        <taxon>Thermoproteota</taxon>
        <taxon>Thermoprotei</taxon>
        <taxon>Thermoproteales</taxon>
        <taxon>Thermoproteaceae</taxon>
        <taxon>Pyrobaculum</taxon>
    </lineage>
</organism>
<dbReference type="Proteomes" id="UP000651120">
    <property type="component" value="Unassembled WGS sequence"/>
</dbReference>
<feature type="transmembrane region" description="Helical" evidence="1">
    <location>
        <begin position="90"/>
        <end position="110"/>
    </location>
</feature>
<sequence>MTARIIGSFGLKASFFLFLFSYLLLAGVRAGLFEFPHFLLLGALAYLAAYYVASGRYLFPTAVYGAGLGLLALNKFLPPSAVFGPLPVDLSWATFYFPFAAAALLLYAATFARGFAARALSVLLLALAVALGHFYMVYVGWLWRAVVPSLGLAPAFPEPQDAPLYILLYELWRAVHQLPLRRKA</sequence>
<evidence type="ECO:0000256" key="1">
    <source>
        <dbReference type="SAM" id="Phobius"/>
    </source>
</evidence>
<keyword evidence="1" id="KW-0812">Transmembrane</keyword>
<dbReference type="EMBL" id="DUJP01000038">
    <property type="protein sequence ID" value="HII47988.1"/>
    <property type="molecule type" value="Genomic_DNA"/>
</dbReference>
<proteinExistence type="predicted"/>
<dbReference type="AlphaFoldDB" id="A0A832SJ22"/>
<name>A0A832SJ22_9CREN</name>
<evidence type="ECO:0000313" key="2">
    <source>
        <dbReference type="EMBL" id="HII47988.1"/>
    </source>
</evidence>
<evidence type="ECO:0000313" key="3">
    <source>
        <dbReference type="Proteomes" id="UP000651120"/>
    </source>
</evidence>